<dbReference type="InterPro" id="IPR040591">
    <property type="entry name" value="RqcP2_RBD"/>
</dbReference>
<evidence type="ECO:0000256" key="1">
    <source>
        <dbReference type="PROSITE-ProRule" id="PRU00182"/>
    </source>
</evidence>
<keyword evidence="1" id="KW-0694">RNA-binding</keyword>
<dbReference type="InterPro" id="IPR036986">
    <property type="entry name" value="S4_RNA-bd_sf"/>
</dbReference>
<dbReference type="InterPro" id="IPR012677">
    <property type="entry name" value="Nucleotide-bd_a/b_plait_sf"/>
</dbReference>
<dbReference type="GO" id="GO:0003723">
    <property type="term" value="F:RNA binding"/>
    <property type="evidence" value="ECO:0007669"/>
    <property type="project" value="UniProtKB-KW"/>
</dbReference>
<keyword evidence="4" id="KW-1185">Reference proteome</keyword>
<dbReference type="PROSITE" id="PS50889">
    <property type="entry name" value="S4"/>
    <property type="match status" value="1"/>
</dbReference>
<dbReference type="SMART" id="SM00363">
    <property type="entry name" value="S4"/>
    <property type="match status" value="1"/>
</dbReference>
<dbReference type="RefSeq" id="WP_186833025.1">
    <property type="nucleotide sequence ID" value="NZ_JAEQMG010000048.1"/>
</dbReference>
<dbReference type="Gene3D" id="3.30.1370.160">
    <property type="match status" value="1"/>
</dbReference>
<evidence type="ECO:0000259" key="2">
    <source>
        <dbReference type="SMART" id="SM00363"/>
    </source>
</evidence>
<dbReference type="InterPro" id="IPR002942">
    <property type="entry name" value="S4_RNA-bd"/>
</dbReference>
<reference evidence="3" key="1">
    <citation type="submission" date="2021-01" db="EMBL/GenBank/DDBJ databases">
        <title>Genome public.</title>
        <authorList>
            <person name="Liu C."/>
            <person name="Sun Q."/>
        </authorList>
    </citation>
    <scope>NUCLEOTIDE SEQUENCE</scope>
    <source>
        <strain evidence="3">M6</strain>
    </source>
</reference>
<name>A0A934WQI2_9FIRM</name>
<dbReference type="SUPFAM" id="SSF55174">
    <property type="entry name" value="Alpha-L RNA-binding motif"/>
    <property type="match status" value="1"/>
</dbReference>
<accession>A0A934WQI2</accession>
<dbReference type="EMBL" id="JAEQMG010000048">
    <property type="protein sequence ID" value="MBK6087968.1"/>
    <property type="molecule type" value="Genomic_DNA"/>
</dbReference>
<dbReference type="Gene3D" id="3.30.70.330">
    <property type="match status" value="1"/>
</dbReference>
<dbReference type="CDD" id="cd00165">
    <property type="entry name" value="S4"/>
    <property type="match status" value="1"/>
</dbReference>
<evidence type="ECO:0000313" key="3">
    <source>
        <dbReference type="EMBL" id="MBK6087968.1"/>
    </source>
</evidence>
<feature type="domain" description="RNA-binding S4" evidence="2">
    <location>
        <begin position="166"/>
        <end position="226"/>
    </location>
</feature>
<dbReference type="Proteomes" id="UP000633365">
    <property type="component" value="Unassembled WGS sequence"/>
</dbReference>
<proteinExistence type="predicted"/>
<sequence length="242" mass="27330">MIAEDKLLLDKAYDALHLAERRNIPRFLGFLNEHESLYLRQHLPKSADVAFYGGYPDAVRLMMGAAAEEESFPITALEFTYREQDDLRHRDFLGSLMALGIRRDTLGDILTGKGRTVIFVRDDIVPFLLSDVDKIGRVGVKVAYADADDLPIPDDIEELMFTLSSLRLDAFVAAAAHLSRDKAARLIKNELVMVDHVTETEVSSFLKEGMTITIRKYGKFVLTELRGTSKKGKLRVAVKHYR</sequence>
<evidence type="ECO:0000313" key="4">
    <source>
        <dbReference type="Proteomes" id="UP000633365"/>
    </source>
</evidence>
<dbReference type="AlphaFoldDB" id="A0A934WQI2"/>
<dbReference type="Pfam" id="PF17774">
    <property type="entry name" value="YlmH_RBD"/>
    <property type="match status" value="1"/>
</dbReference>
<protein>
    <recommendedName>
        <fullName evidence="2">RNA-binding S4 domain-containing protein</fullName>
    </recommendedName>
</protein>
<organism evidence="3 4">
    <name type="scientific">Ruminococcus difficilis</name>
    <dbReference type="NCBI Taxonomy" id="2763069"/>
    <lineage>
        <taxon>Bacteria</taxon>
        <taxon>Bacillati</taxon>
        <taxon>Bacillota</taxon>
        <taxon>Clostridia</taxon>
        <taxon>Eubacteriales</taxon>
        <taxon>Oscillospiraceae</taxon>
        <taxon>Ruminococcus</taxon>
    </lineage>
</organism>
<comment type="caution">
    <text evidence="3">The sequence shown here is derived from an EMBL/GenBank/DDBJ whole genome shotgun (WGS) entry which is preliminary data.</text>
</comment>
<dbReference type="Gene3D" id="3.10.290.10">
    <property type="entry name" value="RNA-binding S4 domain"/>
    <property type="match status" value="1"/>
</dbReference>
<gene>
    <name evidence="3" type="ORF">JKK62_04770</name>
</gene>